<accession>A0A3P1VDR2</accession>
<gene>
    <name evidence="2" type="ORF">EII38_04965</name>
</gene>
<dbReference type="Gene3D" id="3.30.1830.10">
    <property type="entry name" value="YehR-like"/>
    <property type="match status" value="1"/>
</dbReference>
<protein>
    <submittedName>
        <fullName evidence="2">DUF1307 domain-containing protein</fullName>
    </submittedName>
</protein>
<dbReference type="SUPFAM" id="SSF160704">
    <property type="entry name" value="YehR-like"/>
    <property type="match status" value="1"/>
</dbReference>
<name>A0A3P1VDR2_9STRE</name>
<dbReference type="PROSITE" id="PS51257">
    <property type="entry name" value="PROKAR_LIPOPROTEIN"/>
    <property type="match status" value="1"/>
</dbReference>
<sequence length="164" mass="18305">MKLKKIILSVFALLGAVVLVACGTSATKNTADFQRLVPGQSDIRNHIEYQGDKMTLLKSTTTVLYSALGANSEEDAKKKMSEFGAENWDGIKGITHEVVYKDDRFIETTSVDLNKVDFDKLGELIPLQTANGEQAKYLSYKLTKDNFITQGFKEIKDGKFEELE</sequence>
<dbReference type="STRING" id="1123309.GCA_000377005_00762"/>
<evidence type="ECO:0000313" key="3">
    <source>
        <dbReference type="Proteomes" id="UP000281771"/>
    </source>
</evidence>
<dbReference type="InterPro" id="IPR009736">
    <property type="entry name" value="DUF1307"/>
</dbReference>
<reference evidence="2 3" key="1">
    <citation type="submission" date="2018-11" db="EMBL/GenBank/DDBJ databases">
        <title>Genomes From Bacteria Associated with the Canine Oral Cavity: a Test Case for Automated Genome-Based Taxonomic Assignment.</title>
        <authorList>
            <person name="Coil D.A."/>
            <person name="Jospin G."/>
            <person name="Darling A.E."/>
            <person name="Wallis C."/>
            <person name="Davis I.J."/>
            <person name="Harris S."/>
            <person name="Eisen J.A."/>
            <person name="Holcombe L.J."/>
            <person name="O'Flynn C."/>
        </authorList>
    </citation>
    <scope>NUCLEOTIDE SEQUENCE [LARGE SCALE GENOMIC DNA]</scope>
    <source>
        <strain evidence="2 3">OH4621_COT-116</strain>
    </source>
</reference>
<feature type="signal peptide" evidence="1">
    <location>
        <begin position="1"/>
        <end position="21"/>
    </location>
</feature>
<evidence type="ECO:0000256" key="1">
    <source>
        <dbReference type="SAM" id="SignalP"/>
    </source>
</evidence>
<feature type="chain" id="PRO_5038662878" evidence="1">
    <location>
        <begin position="22"/>
        <end position="164"/>
    </location>
</feature>
<keyword evidence="3" id="KW-1185">Reference proteome</keyword>
<dbReference type="Pfam" id="PF06998">
    <property type="entry name" value="DUF1307"/>
    <property type="match status" value="1"/>
</dbReference>
<proteinExistence type="predicted"/>
<evidence type="ECO:0000313" key="2">
    <source>
        <dbReference type="EMBL" id="RRD31575.1"/>
    </source>
</evidence>
<dbReference type="AlphaFoldDB" id="A0A3P1VDR2"/>
<comment type="caution">
    <text evidence="2">The sequence shown here is derived from an EMBL/GenBank/DDBJ whole genome shotgun (WGS) entry which is preliminary data.</text>
</comment>
<dbReference type="RefSeq" id="WP_124776545.1">
    <property type="nucleotide sequence ID" value="NZ_RQZA01000003.1"/>
</dbReference>
<dbReference type="EMBL" id="RQZA01000003">
    <property type="protein sequence ID" value="RRD31575.1"/>
    <property type="molecule type" value="Genomic_DNA"/>
</dbReference>
<dbReference type="Proteomes" id="UP000281771">
    <property type="component" value="Unassembled WGS sequence"/>
</dbReference>
<keyword evidence="1" id="KW-0732">Signal</keyword>
<organism evidence="2 3">
    <name type="scientific">Streptococcus minor</name>
    <dbReference type="NCBI Taxonomy" id="229549"/>
    <lineage>
        <taxon>Bacteria</taxon>
        <taxon>Bacillati</taxon>
        <taxon>Bacillota</taxon>
        <taxon>Bacilli</taxon>
        <taxon>Lactobacillales</taxon>
        <taxon>Streptococcaceae</taxon>
        <taxon>Streptococcus</taxon>
    </lineage>
</organism>
<dbReference type="InterPro" id="IPR036699">
    <property type="entry name" value="YehR-like_sf"/>
</dbReference>